<organism evidence="2 3">
    <name type="scientific">Sousa chinensis</name>
    <name type="common">Indo-pacific humpbacked dolphin</name>
    <name type="synonym">Steno chinensis</name>
    <dbReference type="NCBI Taxonomy" id="103600"/>
    <lineage>
        <taxon>Eukaryota</taxon>
        <taxon>Metazoa</taxon>
        <taxon>Chordata</taxon>
        <taxon>Craniata</taxon>
        <taxon>Vertebrata</taxon>
        <taxon>Euteleostomi</taxon>
        <taxon>Mammalia</taxon>
        <taxon>Eutheria</taxon>
        <taxon>Laurasiatheria</taxon>
        <taxon>Artiodactyla</taxon>
        <taxon>Whippomorpha</taxon>
        <taxon>Cetacea</taxon>
        <taxon>Odontoceti</taxon>
        <taxon>Delphinidae</taxon>
        <taxon>Sousa</taxon>
    </lineage>
</organism>
<reference evidence="2 3" key="1">
    <citation type="journal article" date="2018" name="Genomics">
        <title>Molecular footprints of inshore aquatic adaptation in Indo-Pacific humpback dolphin (Sousa chinensis).</title>
        <authorList>
            <person name="Ming Y."/>
            <person name="Jian J."/>
            <person name="Yu F."/>
            <person name="Yu X."/>
            <person name="Wang J."/>
            <person name="Liu W."/>
        </authorList>
    </citation>
    <scope>NUCLEOTIDE SEQUENCE [LARGE SCALE GENOMIC DNA]</scope>
    <source>
        <strain evidence="2">MY-2018</strain>
        <tissue evidence="2">Skin</tissue>
    </source>
</reference>
<keyword evidence="3" id="KW-1185">Reference proteome</keyword>
<dbReference type="EMBL" id="QWLN02005722">
    <property type="protein sequence ID" value="TEA37201.1"/>
    <property type="molecule type" value="Genomic_DNA"/>
</dbReference>
<feature type="region of interest" description="Disordered" evidence="1">
    <location>
        <begin position="1"/>
        <end position="22"/>
    </location>
</feature>
<proteinExistence type="predicted"/>
<name>A0A484GP15_SOUCH</name>
<evidence type="ECO:0000313" key="3">
    <source>
        <dbReference type="Proteomes" id="UP000295264"/>
    </source>
</evidence>
<protein>
    <submittedName>
        <fullName evidence="2">Uncharacterized protein</fullName>
    </submittedName>
</protein>
<gene>
    <name evidence="2" type="ORF">DBR06_SOUSAS210436</name>
</gene>
<evidence type="ECO:0000313" key="2">
    <source>
        <dbReference type="EMBL" id="TEA37201.1"/>
    </source>
</evidence>
<sequence>MKLASDPTTSPQSSAVTEKTTTMLTESQCSFLQV</sequence>
<accession>A0A484GP15</accession>
<dbReference type="Proteomes" id="UP000295264">
    <property type="component" value="Unassembled WGS sequence"/>
</dbReference>
<dbReference type="AlphaFoldDB" id="A0A484GP15"/>
<comment type="caution">
    <text evidence="2">The sequence shown here is derived from an EMBL/GenBank/DDBJ whole genome shotgun (WGS) entry which is preliminary data.</text>
</comment>
<evidence type="ECO:0000256" key="1">
    <source>
        <dbReference type="SAM" id="MobiDB-lite"/>
    </source>
</evidence>